<dbReference type="InterPro" id="IPR025758">
    <property type="entry name" value="Fic/DOC_N"/>
</dbReference>
<sequence length="384" mass="43328">MSAYAWHPEQPYNSLPPLPPATELETRAVLKRCINARAAVAALKQAAELIPNQSMLINIIPLLEAKDSSEIENIVTTTDRLFQFAQSDNAADSATKEALRYRTALHRGYRSLTTRPLCTATAVEICQTLKGADMDIRRTPGTKLANDKTGEVIYTPPEGEIVLRDLLANWERFLHNAEDIDPLIRMAVGHYQFEAIHPFMDGNGRTGRVLNILYLIEQDLLTLPILYLSRYIIANKADYYRLLLDVTRKQDWEAWVLFMLTAVEETARWTTAKISAIRLLADHTTAYVRETLPKIYSRELVDVIFEQPYCRIGNLVEKDIAQRQAASRYLKDLVGAGVLTEMQVGKEKVFIHPKLMALLIRDDNEFSFYARPAGTATAPPPPSA</sequence>
<dbReference type="InterPro" id="IPR026287">
    <property type="entry name" value="SoFic-like"/>
</dbReference>
<dbReference type="SUPFAM" id="SSF140931">
    <property type="entry name" value="Fic-like"/>
    <property type="match status" value="1"/>
</dbReference>
<gene>
    <name evidence="2" type="ORF">NQT62_04650</name>
</gene>
<dbReference type="NCBIfam" id="NF046030">
    <property type="entry name" value="ProtAdlyltaseSoFic"/>
    <property type="match status" value="1"/>
</dbReference>
<dbReference type="InterPro" id="IPR048770">
    <property type="entry name" value="SoFic-like_C"/>
</dbReference>
<evidence type="ECO:0000313" key="2">
    <source>
        <dbReference type="EMBL" id="MCQ8895732.1"/>
    </source>
</evidence>
<comment type="caution">
    <text evidence="2">The sequence shown here is derived from an EMBL/GenBank/DDBJ whole genome shotgun (WGS) entry which is preliminary data.</text>
</comment>
<dbReference type="InterPro" id="IPR040198">
    <property type="entry name" value="Fido_containing"/>
</dbReference>
<dbReference type="Gene3D" id="1.10.3290.10">
    <property type="entry name" value="Fido-like domain"/>
    <property type="match status" value="1"/>
</dbReference>
<dbReference type="Pfam" id="PF02661">
    <property type="entry name" value="Fic"/>
    <property type="match status" value="1"/>
</dbReference>
<feature type="domain" description="Fido" evidence="1">
    <location>
        <begin position="112"/>
        <end position="261"/>
    </location>
</feature>
<dbReference type="Proteomes" id="UP001204142">
    <property type="component" value="Unassembled WGS sequence"/>
</dbReference>
<dbReference type="InterPro" id="IPR003812">
    <property type="entry name" value="Fido"/>
</dbReference>
<keyword evidence="3" id="KW-1185">Reference proteome</keyword>
<reference evidence="2 3" key="1">
    <citation type="submission" date="2022-07" db="EMBL/GenBank/DDBJ databases">
        <authorList>
            <person name="Xamxidin M."/>
            <person name="Wu M."/>
        </authorList>
    </citation>
    <scope>NUCLEOTIDE SEQUENCE [LARGE SCALE GENOMIC DNA]</scope>
    <source>
        <strain evidence="2 3">NBRC 111650</strain>
    </source>
</reference>
<dbReference type="InterPro" id="IPR036597">
    <property type="entry name" value="Fido-like_dom_sf"/>
</dbReference>
<proteinExistence type="predicted"/>
<dbReference type="RefSeq" id="WP_256763439.1">
    <property type="nucleotide sequence ID" value="NZ_JANIGO010000001.1"/>
</dbReference>
<organism evidence="2 3">
    <name type="scientific">Limnobacter humi</name>
    <dbReference type="NCBI Taxonomy" id="1778671"/>
    <lineage>
        <taxon>Bacteria</taxon>
        <taxon>Pseudomonadati</taxon>
        <taxon>Pseudomonadota</taxon>
        <taxon>Betaproteobacteria</taxon>
        <taxon>Burkholderiales</taxon>
        <taxon>Burkholderiaceae</taxon>
        <taxon>Limnobacter</taxon>
    </lineage>
</organism>
<accession>A0ABT1WG53</accession>
<evidence type="ECO:0000313" key="3">
    <source>
        <dbReference type="Proteomes" id="UP001204142"/>
    </source>
</evidence>
<dbReference type="PIRSF" id="PIRSF038925">
    <property type="entry name" value="AMP-prot_trans"/>
    <property type="match status" value="1"/>
</dbReference>
<dbReference type="Pfam" id="PF21248">
    <property type="entry name" value="SoFic-like_C"/>
    <property type="match status" value="1"/>
</dbReference>
<name>A0ABT1WG53_9BURK</name>
<dbReference type="PANTHER" id="PTHR13504">
    <property type="entry name" value="FIDO DOMAIN-CONTAINING PROTEIN DDB_G0283145"/>
    <property type="match status" value="1"/>
</dbReference>
<dbReference type="PANTHER" id="PTHR13504:SF35">
    <property type="entry name" value="PROTEIN ADENYLYLTRANSFERASE SOFIC"/>
    <property type="match status" value="1"/>
</dbReference>
<dbReference type="PROSITE" id="PS51459">
    <property type="entry name" value="FIDO"/>
    <property type="match status" value="1"/>
</dbReference>
<protein>
    <submittedName>
        <fullName evidence="2">Fic family protein</fullName>
    </submittedName>
</protein>
<dbReference type="EMBL" id="JANIGO010000001">
    <property type="protein sequence ID" value="MCQ8895732.1"/>
    <property type="molecule type" value="Genomic_DNA"/>
</dbReference>
<dbReference type="Pfam" id="PF13784">
    <property type="entry name" value="Fic_N"/>
    <property type="match status" value="1"/>
</dbReference>
<evidence type="ECO:0000259" key="1">
    <source>
        <dbReference type="PROSITE" id="PS51459"/>
    </source>
</evidence>